<evidence type="ECO:0000256" key="1">
    <source>
        <dbReference type="SAM" id="Phobius"/>
    </source>
</evidence>
<protein>
    <recommendedName>
        <fullName evidence="4">Prepilin-type N-terminal cleavage/methylation domain-containing protein</fullName>
    </recommendedName>
</protein>
<reference evidence="2" key="1">
    <citation type="submission" date="2023-06" db="EMBL/GenBank/DDBJ databases">
        <authorList>
            <person name="Zhang S."/>
        </authorList>
    </citation>
    <scope>NUCLEOTIDE SEQUENCE</scope>
    <source>
        <strain evidence="2">SG2303</strain>
    </source>
</reference>
<dbReference type="Proteomes" id="UP001168540">
    <property type="component" value="Unassembled WGS sequence"/>
</dbReference>
<dbReference type="EMBL" id="JAUEDK010000010">
    <property type="protein sequence ID" value="MDN0074773.1"/>
    <property type="molecule type" value="Genomic_DNA"/>
</dbReference>
<keyword evidence="3" id="KW-1185">Reference proteome</keyword>
<feature type="transmembrane region" description="Helical" evidence="1">
    <location>
        <begin position="7"/>
        <end position="28"/>
    </location>
</feature>
<keyword evidence="1" id="KW-0812">Transmembrane</keyword>
<dbReference type="RefSeq" id="WP_289829353.1">
    <property type="nucleotide sequence ID" value="NZ_JAUEDK010000010.1"/>
</dbReference>
<name>A0ABT7XLW4_9NEIS</name>
<organism evidence="2 3">
    <name type="scientific">Crenobacter oryzisoli</name>
    <dbReference type="NCBI Taxonomy" id="3056844"/>
    <lineage>
        <taxon>Bacteria</taxon>
        <taxon>Pseudomonadati</taxon>
        <taxon>Pseudomonadota</taxon>
        <taxon>Betaproteobacteria</taxon>
        <taxon>Neisseriales</taxon>
        <taxon>Neisseriaceae</taxon>
        <taxon>Crenobacter</taxon>
    </lineage>
</organism>
<comment type="caution">
    <text evidence="2">The sequence shown here is derived from an EMBL/GenBank/DDBJ whole genome shotgun (WGS) entry which is preliminary data.</text>
</comment>
<sequence length="139" mass="14761">MAAAERGFSLVDYLIACALVTGGFYALATTQLRSHAQLRDAELQTQVALHAESLRESVLAGVAPEAAHALFRQQLQTALGEDTPLRTALCAEEDLAVPPDWQALGCDAGGALTLKVAWRLAGRQAGALRYGSYQLRVGP</sequence>
<keyword evidence="1" id="KW-0472">Membrane</keyword>
<evidence type="ECO:0000313" key="3">
    <source>
        <dbReference type="Proteomes" id="UP001168540"/>
    </source>
</evidence>
<gene>
    <name evidence="2" type="ORF">QU481_07690</name>
</gene>
<keyword evidence="1" id="KW-1133">Transmembrane helix</keyword>
<proteinExistence type="predicted"/>
<accession>A0ABT7XLW4</accession>
<evidence type="ECO:0008006" key="4">
    <source>
        <dbReference type="Google" id="ProtNLM"/>
    </source>
</evidence>
<evidence type="ECO:0000313" key="2">
    <source>
        <dbReference type="EMBL" id="MDN0074773.1"/>
    </source>
</evidence>